<organism evidence="3 4">
    <name type="scientific">Actinomadura meridiana</name>
    <dbReference type="NCBI Taxonomy" id="559626"/>
    <lineage>
        <taxon>Bacteria</taxon>
        <taxon>Bacillati</taxon>
        <taxon>Actinomycetota</taxon>
        <taxon>Actinomycetes</taxon>
        <taxon>Streptosporangiales</taxon>
        <taxon>Thermomonosporaceae</taxon>
        <taxon>Actinomadura</taxon>
    </lineage>
</organism>
<dbReference type="PROSITE" id="PS00086">
    <property type="entry name" value="CYTOCHROME_P450"/>
    <property type="match status" value="1"/>
</dbReference>
<accession>A0ABP8BX81</accession>
<dbReference type="InterPro" id="IPR001128">
    <property type="entry name" value="Cyt_P450"/>
</dbReference>
<dbReference type="SUPFAM" id="SSF48264">
    <property type="entry name" value="Cytochrome P450"/>
    <property type="match status" value="1"/>
</dbReference>
<keyword evidence="2" id="KW-0503">Monooxygenase</keyword>
<keyword evidence="4" id="KW-1185">Reference proteome</keyword>
<evidence type="ECO:0000256" key="1">
    <source>
        <dbReference type="ARBA" id="ARBA00010617"/>
    </source>
</evidence>
<comment type="similarity">
    <text evidence="1 2">Belongs to the cytochrome P450 family.</text>
</comment>
<dbReference type="PANTHER" id="PTHR46696:SF1">
    <property type="entry name" value="CYTOCHROME P450 YJIB-RELATED"/>
    <property type="match status" value="1"/>
</dbReference>
<dbReference type="Gene3D" id="1.10.630.10">
    <property type="entry name" value="Cytochrome P450"/>
    <property type="match status" value="1"/>
</dbReference>
<evidence type="ECO:0000256" key="2">
    <source>
        <dbReference type="RuleBase" id="RU000461"/>
    </source>
</evidence>
<dbReference type="InterPro" id="IPR017972">
    <property type="entry name" value="Cyt_P450_CS"/>
</dbReference>
<keyword evidence="2" id="KW-0408">Iron</keyword>
<dbReference type="PRINTS" id="PR00359">
    <property type="entry name" value="BP450"/>
</dbReference>
<dbReference type="CDD" id="cd11029">
    <property type="entry name" value="CYP107-like"/>
    <property type="match status" value="1"/>
</dbReference>
<keyword evidence="2" id="KW-0479">Metal-binding</keyword>
<name>A0ABP8BX81_9ACTN</name>
<reference evidence="4" key="1">
    <citation type="journal article" date="2019" name="Int. J. Syst. Evol. Microbiol.">
        <title>The Global Catalogue of Microorganisms (GCM) 10K type strain sequencing project: providing services to taxonomists for standard genome sequencing and annotation.</title>
        <authorList>
            <consortium name="The Broad Institute Genomics Platform"/>
            <consortium name="The Broad Institute Genome Sequencing Center for Infectious Disease"/>
            <person name="Wu L."/>
            <person name="Ma J."/>
        </authorList>
    </citation>
    <scope>NUCLEOTIDE SEQUENCE [LARGE SCALE GENOMIC DNA]</scope>
    <source>
        <strain evidence="4">JCM 17440</strain>
    </source>
</reference>
<keyword evidence="2" id="KW-0349">Heme</keyword>
<proteinExistence type="inferred from homology"/>
<dbReference type="Proteomes" id="UP001501710">
    <property type="component" value="Unassembled WGS sequence"/>
</dbReference>
<dbReference type="Pfam" id="PF00067">
    <property type="entry name" value="p450"/>
    <property type="match status" value="1"/>
</dbReference>
<dbReference type="InterPro" id="IPR036396">
    <property type="entry name" value="Cyt_P450_sf"/>
</dbReference>
<evidence type="ECO:0000313" key="3">
    <source>
        <dbReference type="EMBL" id="GAA4228955.1"/>
    </source>
</evidence>
<dbReference type="InterPro" id="IPR002397">
    <property type="entry name" value="Cyt_P450_B"/>
</dbReference>
<dbReference type="PANTHER" id="PTHR46696">
    <property type="entry name" value="P450, PUTATIVE (EUROFUNG)-RELATED"/>
    <property type="match status" value="1"/>
</dbReference>
<sequence length="398" mass="45508">MATKCPVHQRDVPFDAAFYADPYPVYSALREDSPIHRVCLPEGPEVWLVTRYDDVTRLLNDRRLVRNVRHAKDYRNEVLPDFVRAGNLHMEDGEIHTRLRRFMNFAFTPKRIEVLRPWIVAETTRLLDEIEKEGGGDLMQTLAAPLPIAVTVQLLGIPDDMTAPYREWSDALLGGVLANAQAAGQSLIEFVYRLVERKREQPDDDLMSHWIHSVDEEGEHLTEQEIVGMAFFLVIGGYDTTVGSIGSSLLALLTQPDQARRLRDDPALIPDAVEELLRWDGSAHNAFRRFAIEDMEIAGTRIEKGETVILSIASANRDPERFPEPDVLDFDREDKQHWSFGRGAHHCPGKELARIEMQIMLDMLLRRFPGMALADVEEQIQWRPNYLIRSPRKIVVTV</sequence>
<keyword evidence="2" id="KW-0560">Oxidoreductase</keyword>
<evidence type="ECO:0000313" key="4">
    <source>
        <dbReference type="Proteomes" id="UP001501710"/>
    </source>
</evidence>
<gene>
    <name evidence="3" type="ORF">GCM10022254_20310</name>
</gene>
<dbReference type="RefSeq" id="WP_344893455.1">
    <property type="nucleotide sequence ID" value="NZ_BAABAS010000005.1"/>
</dbReference>
<protein>
    <submittedName>
        <fullName evidence="3">Cytochrome P450</fullName>
    </submittedName>
</protein>
<comment type="caution">
    <text evidence="3">The sequence shown here is derived from an EMBL/GenBank/DDBJ whole genome shotgun (WGS) entry which is preliminary data.</text>
</comment>
<dbReference type="EMBL" id="BAABAS010000005">
    <property type="protein sequence ID" value="GAA4228955.1"/>
    <property type="molecule type" value="Genomic_DNA"/>
</dbReference>